<feature type="domain" description="Acyl-ACP thioesterase-like C-terminal" evidence="2">
    <location>
        <begin position="182"/>
        <end position="244"/>
    </location>
</feature>
<gene>
    <name evidence="3" type="ORF">IFM12276_41930</name>
</gene>
<dbReference type="SUPFAM" id="SSF54637">
    <property type="entry name" value="Thioesterase/thiol ester dehydrase-isomerase"/>
    <property type="match status" value="2"/>
</dbReference>
<sequence>MRVLVAGVANSWHHPVMVIPSVLPEPPAVLTPFKTGWPVRLADTDRDQRLRLDGVARYLQDVGYDHLDVLADGDIHRLWVIRRTVIDALKPLAFGEWATLRRWPSATSTRWCAMRVQISGSAGGLVETESFLIHFGTESGVPTRMSDRFLAPMLACTTEHRLRWKAELTEPMPAAGEPGVQIRPFPLRVTDIDLLDHMNNAVYLTALEEVLADHAELKSGPHRVVVEYGKPVRSGENVELVARRGESSLDVWFAVGADCRAVARVTPR</sequence>
<dbReference type="Pfam" id="PF01643">
    <property type="entry name" value="Acyl-ACP_TE"/>
    <property type="match status" value="1"/>
</dbReference>
<dbReference type="Proteomes" id="UP001317870">
    <property type="component" value="Chromosome"/>
</dbReference>
<dbReference type="EMBL" id="AP026978">
    <property type="protein sequence ID" value="BDU01165.1"/>
    <property type="molecule type" value="Genomic_DNA"/>
</dbReference>
<accession>A0ABM8D1G2</accession>
<dbReference type="Pfam" id="PF20791">
    <property type="entry name" value="Acyl-ACP_TE_C"/>
    <property type="match status" value="1"/>
</dbReference>
<keyword evidence="4" id="KW-1185">Reference proteome</keyword>
<feature type="domain" description="Acyl-ACP thioesterase N-terminal hotdog" evidence="1">
    <location>
        <begin position="33"/>
        <end position="152"/>
    </location>
</feature>
<dbReference type="InterPro" id="IPR002864">
    <property type="entry name" value="Acyl-ACP_thioesterase_NHD"/>
</dbReference>
<protein>
    <submittedName>
        <fullName evidence="3">Acyl-[acyl-carrier-protein] thioesterase</fullName>
    </submittedName>
</protein>
<evidence type="ECO:0000313" key="3">
    <source>
        <dbReference type="EMBL" id="BDU01165.1"/>
    </source>
</evidence>
<evidence type="ECO:0000259" key="2">
    <source>
        <dbReference type="Pfam" id="PF20791"/>
    </source>
</evidence>
<organism evidence="3 4">
    <name type="scientific">Nocardia sputorum</name>
    <dbReference type="NCBI Taxonomy" id="2984338"/>
    <lineage>
        <taxon>Bacteria</taxon>
        <taxon>Bacillati</taxon>
        <taxon>Actinomycetota</taxon>
        <taxon>Actinomycetes</taxon>
        <taxon>Mycobacteriales</taxon>
        <taxon>Nocardiaceae</taxon>
        <taxon>Nocardia</taxon>
    </lineage>
</organism>
<reference evidence="3 4" key="1">
    <citation type="submission" date="2022-11" db="EMBL/GenBank/DDBJ databases">
        <title>Genome Sequencing of Nocardia sp. ON39_IFM12276 and assembly.</title>
        <authorList>
            <person name="Shimojima M."/>
            <person name="Toyokawa M."/>
            <person name="Uesaka K."/>
        </authorList>
    </citation>
    <scope>NUCLEOTIDE SEQUENCE [LARGE SCALE GENOMIC DNA]</scope>
    <source>
        <strain evidence="3 4">IFM 12276</strain>
    </source>
</reference>
<evidence type="ECO:0000313" key="4">
    <source>
        <dbReference type="Proteomes" id="UP001317870"/>
    </source>
</evidence>
<evidence type="ECO:0000259" key="1">
    <source>
        <dbReference type="Pfam" id="PF01643"/>
    </source>
</evidence>
<name>A0ABM8D1G2_9NOCA</name>
<dbReference type="Gene3D" id="3.10.129.10">
    <property type="entry name" value="Hotdog Thioesterase"/>
    <property type="match status" value="1"/>
</dbReference>
<dbReference type="InterPro" id="IPR049427">
    <property type="entry name" value="Acyl-ACP_TE_C"/>
</dbReference>
<proteinExistence type="predicted"/>
<dbReference type="InterPro" id="IPR029069">
    <property type="entry name" value="HotDog_dom_sf"/>
</dbReference>